<dbReference type="Proteomes" id="UP001597139">
    <property type="component" value="Unassembled WGS sequence"/>
</dbReference>
<reference evidence="2 3" key="1">
    <citation type="journal article" date="2019" name="Int. J. Syst. Evol. Microbiol.">
        <title>The Global Catalogue of Microorganisms (GCM) 10K type strain sequencing project: providing services to taxonomists for standard genome sequencing and annotation.</title>
        <authorList>
            <consortium name="The Broad Institute Genomics Platform"/>
            <consortium name="The Broad Institute Genome Sequencing Center for Infectious Disease"/>
            <person name="Wu L."/>
            <person name="Ma J."/>
        </authorList>
    </citation>
    <scope>NUCLEOTIDE SEQUENCE [LARGE SCALE GENOMIC DNA]</scope>
    <source>
        <strain evidence="2 3">CGMCC 1.12859</strain>
    </source>
</reference>
<accession>A0ABD6BRC4</accession>
<keyword evidence="3" id="KW-1185">Reference proteome</keyword>
<feature type="compositionally biased region" description="Basic and acidic residues" evidence="1">
    <location>
        <begin position="30"/>
        <end position="58"/>
    </location>
</feature>
<proteinExistence type="predicted"/>
<evidence type="ECO:0000313" key="2">
    <source>
        <dbReference type="EMBL" id="MFD1567150.1"/>
    </source>
</evidence>
<dbReference type="InterPro" id="IPR058456">
    <property type="entry name" value="DUF8143"/>
</dbReference>
<evidence type="ECO:0000313" key="3">
    <source>
        <dbReference type="Proteomes" id="UP001597139"/>
    </source>
</evidence>
<dbReference type="Pfam" id="PF26467">
    <property type="entry name" value="DUF8143"/>
    <property type="match status" value="1"/>
</dbReference>
<protein>
    <recommendedName>
        <fullName evidence="4">Cytochrome oxidase maturation protein, cbb3-type</fullName>
    </recommendedName>
</protein>
<organism evidence="2 3">
    <name type="scientific">Halolamina litorea</name>
    <dbReference type="NCBI Taxonomy" id="1515593"/>
    <lineage>
        <taxon>Archaea</taxon>
        <taxon>Methanobacteriati</taxon>
        <taxon>Methanobacteriota</taxon>
        <taxon>Stenosarchaea group</taxon>
        <taxon>Halobacteria</taxon>
        <taxon>Halobacteriales</taxon>
        <taxon>Haloferacaceae</taxon>
    </lineage>
</organism>
<comment type="caution">
    <text evidence="2">The sequence shown here is derived from an EMBL/GenBank/DDBJ whole genome shotgun (WGS) entry which is preliminary data.</text>
</comment>
<dbReference type="RefSeq" id="WP_267646106.1">
    <property type="nucleotide sequence ID" value="NZ_JANHGR010000001.1"/>
</dbReference>
<evidence type="ECO:0000256" key="1">
    <source>
        <dbReference type="SAM" id="MobiDB-lite"/>
    </source>
</evidence>
<feature type="region of interest" description="Disordered" evidence="1">
    <location>
        <begin position="30"/>
        <end position="79"/>
    </location>
</feature>
<dbReference type="EMBL" id="JBHUCZ010000003">
    <property type="protein sequence ID" value="MFD1567150.1"/>
    <property type="molecule type" value="Genomic_DNA"/>
</dbReference>
<dbReference type="AlphaFoldDB" id="A0ABD6BRC4"/>
<name>A0ABD6BRC4_9EURY</name>
<sequence>MPAFGIFALFALAAIGGTLLLWAAIERETDGNPRMSRADAERTVRQDTNEARRDVDERDTTDDTTDWGTDTEWGVEEDR</sequence>
<gene>
    <name evidence="2" type="ORF">ACFSAU_06565</name>
</gene>
<evidence type="ECO:0008006" key="4">
    <source>
        <dbReference type="Google" id="ProtNLM"/>
    </source>
</evidence>